<keyword evidence="1" id="KW-1133">Transmembrane helix</keyword>
<protein>
    <submittedName>
        <fullName evidence="2">Uncharacterized protein</fullName>
    </submittedName>
</protein>
<gene>
    <name evidence="2" type="ORF">BJX67DRAFT_76780</name>
</gene>
<evidence type="ECO:0000313" key="3">
    <source>
        <dbReference type="Proteomes" id="UP001610432"/>
    </source>
</evidence>
<dbReference type="RefSeq" id="XP_070886686.1">
    <property type="nucleotide sequence ID" value="XM_071035411.1"/>
</dbReference>
<keyword evidence="1" id="KW-0472">Membrane</keyword>
<dbReference type="Proteomes" id="UP001610432">
    <property type="component" value="Unassembled WGS sequence"/>
</dbReference>
<keyword evidence="3" id="KW-1185">Reference proteome</keyword>
<reference evidence="2 3" key="1">
    <citation type="submission" date="2024-07" db="EMBL/GenBank/DDBJ databases">
        <title>Section-level genome sequencing and comparative genomics of Aspergillus sections Usti and Cavernicolus.</title>
        <authorList>
            <consortium name="Lawrence Berkeley National Laboratory"/>
            <person name="Nybo J.L."/>
            <person name="Vesth T.C."/>
            <person name="Theobald S."/>
            <person name="Frisvad J.C."/>
            <person name="Larsen T.O."/>
            <person name="Kjaerboelling I."/>
            <person name="Rothschild-Mancinelli K."/>
            <person name="Lyhne E.K."/>
            <person name="Kogle M.E."/>
            <person name="Barry K."/>
            <person name="Clum A."/>
            <person name="Na H."/>
            <person name="Ledsgaard L."/>
            <person name="Lin J."/>
            <person name="Lipzen A."/>
            <person name="Kuo A."/>
            <person name="Riley R."/>
            <person name="Mondo S."/>
            <person name="Labutti K."/>
            <person name="Haridas S."/>
            <person name="Pangalinan J."/>
            <person name="Salamov A.A."/>
            <person name="Simmons B.A."/>
            <person name="Magnuson J.K."/>
            <person name="Chen J."/>
            <person name="Drula E."/>
            <person name="Henrissat B."/>
            <person name="Wiebenga A."/>
            <person name="Lubbers R.J."/>
            <person name="Gomes A.C."/>
            <person name="Macurrencykelacurrency M.R."/>
            <person name="Stajich J."/>
            <person name="Grigoriev I.V."/>
            <person name="Mortensen U.H."/>
            <person name="De Vries R.P."/>
            <person name="Baker S.E."/>
            <person name="Andersen M.R."/>
        </authorList>
    </citation>
    <scope>NUCLEOTIDE SEQUENCE [LARGE SCALE GENOMIC DNA]</scope>
    <source>
        <strain evidence="2 3">CBS 449.75</strain>
    </source>
</reference>
<accession>A0ABR4LTK0</accession>
<feature type="transmembrane region" description="Helical" evidence="1">
    <location>
        <begin position="21"/>
        <end position="40"/>
    </location>
</feature>
<evidence type="ECO:0000313" key="2">
    <source>
        <dbReference type="EMBL" id="KAL2867707.1"/>
    </source>
</evidence>
<organism evidence="2 3">
    <name type="scientific">Aspergillus lucknowensis</name>
    <dbReference type="NCBI Taxonomy" id="176173"/>
    <lineage>
        <taxon>Eukaryota</taxon>
        <taxon>Fungi</taxon>
        <taxon>Dikarya</taxon>
        <taxon>Ascomycota</taxon>
        <taxon>Pezizomycotina</taxon>
        <taxon>Eurotiomycetes</taxon>
        <taxon>Eurotiomycetidae</taxon>
        <taxon>Eurotiales</taxon>
        <taxon>Aspergillaceae</taxon>
        <taxon>Aspergillus</taxon>
        <taxon>Aspergillus subgen. Nidulantes</taxon>
    </lineage>
</organism>
<dbReference type="EMBL" id="JBFXLQ010000017">
    <property type="protein sequence ID" value="KAL2867707.1"/>
    <property type="molecule type" value="Genomic_DNA"/>
</dbReference>
<name>A0ABR4LTK0_9EURO</name>
<proteinExistence type="predicted"/>
<keyword evidence="1" id="KW-0812">Transmembrane</keyword>
<evidence type="ECO:0000256" key="1">
    <source>
        <dbReference type="SAM" id="Phobius"/>
    </source>
</evidence>
<comment type="caution">
    <text evidence="2">The sequence shown here is derived from an EMBL/GenBank/DDBJ whole genome shotgun (WGS) entry which is preliminary data.</text>
</comment>
<dbReference type="GeneID" id="98150483"/>
<sequence length="246" mass="27576">MAAAFRRTTRPASLWNGTKRALKVSAGASLAAAGGWQFWFRHCYFEPFGPETDPLFHSHWLSSFNPGNHPSLNDSCVRKVPLSRLPPELVDDADNGGSRLLERFCAGVWGGYGYAIQRNILTYLWRSTSTQESSLWDKQQLLDNSYEEGTVITDHFVVLSKSPRAIVLRGGGSPGTLNRPGPREIDSISEITVDIHREQGVAEFRLKNIFFNGVERKEKLFPAPVEWLHLQYCRLLVEGGVSVCVQ</sequence>